<evidence type="ECO:0000256" key="5">
    <source>
        <dbReference type="ARBA" id="ARBA00022475"/>
    </source>
</evidence>
<dbReference type="GO" id="GO:0005886">
    <property type="term" value="C:plasma membrane"/>
    <property type="evidence" value="ECO:0007669"/>
    <property type="project" value="UniProtKB-SubCell"/>
</dbReference>
<keyword evidence="13" id="KW-0282">Flagellum</keyword>
<dbReference type="GO" id="GO:0009288">
    <property type="term" value="C:bacterial-type flagellum"/>
    <property type="evidence" value="ECO:0007669"/>
    <property type="project" value="InterPro"/>
</dbReference>
<keyword evidence="7" id="KW-1005">Bacterial flagellum biogenesis</keyword>
<dbReference type="OrthoDB" id="6049021at2"/>
<dbReference type="AlphaFoldDB" id="A0A918Z5D6"/>
<comment type="subcellular location">
    <subcellularLocation>
        <location evidence="1">Cell membrane</location>
        <topology evidence="1">Peripheral membrane protein</topology>
        <orientation evidence="1">Cytoplasmic side</orientation>
    </subcellularLocation>
</comment>
<sequence>MKSKRLDPLIKRAEAREEDAARELAEKARLLEANEQRLAELRRYAEEYAPAPAGAAINPALLANRMAFREKVEQAVELQKKAVERSRSQCELQRTRLLLASRDAQVLEKLAASHRAAEQRAQGRKEQKELDDLAARSFLERTKGEGA</sequence>
<evidence type="ECO:0000256" key="12">
    <source>
        <dbReference type="SAM" id="MobiDB-lite"/>
    </source>
</evidence>
<keyword evidence="13" id="KW-0966">Cell projection</keyword>
<dbReference type="GO" id="GO:0071973">
    <property type="term" value="P:bacterial-type flagellum-dependent cell motility"/>
    <property type="evidence" value="ECO:0007669"/>
    <property type="project" value="InterPro"/>
</dbReference>
<dbReference type="NCBIfam" id="TIGR02473">
    <property type="entry name" value="flagell_FliJ"/>
    <property type="match status" value="1"/>
</dbReference>
<accession>A0A918Z5D6</accession>
<keyword evidence="9" id="KW-0472">Membrane</keyword>
<dbReference type="EMBL" id="BNCF01000010">
    <property type="protein sequence ID" value="GHE37501.1"/>
    <property type="molecule type" value="Genomic_DNA"/>
</dbReference>
<name>A0A918Z5D6_9GAMM</name>
<feature type="region of interest" description="Disordered" evidence="12">
    <location>
        <begin position="112"/>
        <end position="147"/>
    </location>
</feature>
<dbReference type="Pfam" id="PF02050">
    <property type="entry name" value="FliJ"/>
    <property type="match status" value="1"/>
</dbReference>
<dbReference type="PANTHER" id="PTHR38786">
    <property type="entry name" value="FLAGELLAR FLIJ PROTEIN"/>
    <property type="match status" value="1"/>
</dbReference>
<evidence type="ECO:0000256" key="11">
    <source>
        <dbReference type="SAM" id="Coils"/>
    </source>
</evidence>
<keyword evidence="14" id="KW-1185">Reference proteome</keyword>
<protein>
    <recommendedName>
        <fullName evidence="3">Flagellar FliJ protein</fullName>
    </recommendedName>
</protein>
<reference evidence="13" key="1">
    <citation type="journal article" date="2014" name="Int. J. Syst. Evol. Microbiol.">
        <title>Complete genome sequence of Corynebacterium casei LMG S-19264T (=DSM 44701T), isolated from a smear-ripened cheese.</title>
        <authorList>
            <consortium name="US DOE Joint Genome Institute (JGI-PGF)"/>
            <person name="Walter F."/>
            <person name="Albersmeier A."/>
            <person name="Kalinowski J."/>
            <person name="Ruckert C."/>
        </authorList>
    </citation>
    <scope>NUCLEOTIDE SEQUENCE</scope>
    <source>
        <strain evidence="13">KCTC 32020</strain>
    </source>
</reference>
<evidence type="ECO:0000256" key="1">
    <source>
        <dbReference type="ARBA" id="ARBA00004413"/>
    </source>
</evidence>
<evidence type="ECO:0000313" key="14">
    <source>
        <dbReference type="Proteomes" id="UP000636453"/>
    </source>
</evidence>
<evidence type="ECO:0000313" key="13">
    <source>
        <dbReference type="EMBL" id="GHE37501.1"/>
    </source>
</evidence>
<dbReference type="InterPro" id="IPR052570">
    <property type="entry name" value="FliJ"/>
</dbReference>
<evidence type="ECO:0000256" key="4">
    <source>
        <dbReference type="ARBA" id="ARBA00022448"/>
    </source>
</evidence>
<keyword evidence="4" id="KW-0813">Transport</keyword>
<dbReference type="GO" id="GO:0015031">
    <property type="term" value="P:protein transport"/>
    <property type="evidence" value="ECO:0007669"/>
    <property type="project" value="UniProtKB-KW"/>
</dbReference>
<keyword evidence="11" id="KW-0175">Coiled coil</keyword>
<dbReference type="Proteomes" id="UP000636453">
    <property type="component" value="Unassembled WGS sequence"/>
</dbReference>
<dbReference type="GO" id="GO:0044781">
    <property type="term" value="P:bacterial-type flagellum organization"/>
    <property type="evidence" value="ECO:0007669"/>
    <property type="project" value="UniProtKB-KW"/>
</dbReference>
<keyword evidence="8" id="KW-0653">Protein transport</keyword>
<keyword evidence="5" id="KW-1003">Cell membrane</keyword>
<evidence type="ECO:0000256" key="2">
    <source>
        <dbReference type="ARBA" id="ARBA00010004"/>
    </source>
</evidence>
<evidence type="ECO:0000256" key="9">
    <source>
        <dbReference type="ARBA" id="ARBA00023136"/>
    </source>
</evidence>
<comment type="similarity">
    <text evidence="2">Belongs to the FliJ family.</text>
</comment>
<feature type="compositionally biased region" description="Basic and acidic residues" evidence="12">
    <location>
        <begin position="115"/>
        <end position="147"/>
    </location>
</feature>
<comment type="caution">
    <text evidence="13">The sequence shown here is derived from an EMBL/GenBank/DDBJ whole genome shotgun (WGS) entry which is preliminary data.</text>
</comment>
<keyword evidence="10" id="KW-1006">Bacterial flagellum protein export</keyword>
<evidence type="ECO:0000256" key="8">
    <source>
        <dbReference type="ARBA" id="ARBA00022927"/>
    </source>
</evidence>
<dbReference type="GO" id="GO:0006935">
    <property type="term" value="P:chemotaxis"/>
    <property type="evidence" value="ECO:0007669"/>
    <property type="project" value="UniProtKB-KW"/>
</dbReference>
<dbReference type="PANTHER" id="PTHR38786:SF1">
    <property type="entry name" value="FLAGELLAR FLIJ PROTEIN"/>
    <property type="match status" value="1"/>
</dbReference>
<keyword evidence="6" id="KW-0145">Chemotaxis</keyword>
<dbReference type="RefSeq" id="WP_146473883.1">
    <property type="nucleotide sequence ID" value="NZ_BNCF01000010.1"/>
</dbReference>
<reference evidence="13" key="2">
    <citation type="submission" date="2020-09" db="EMBL/GenBank/DDBJ databases">
        <authorList>
            <person name="Sun Q."/>
            <person name="Kim S."/>
        </authorList>
    </citation>
    <scope>NUCLEOTIDE SEQUENCE</scope>
    <source>
        <strain evidence="13">KCTC 32020</strain>
    </source>
</reference>
<dbReference type="Gene3D" id="1.10.287.1700">
    <property type="match status" value="1"/>
</dbReference>
<evidence type="ECO:0000256" key="7">
    <source>
        <dbReference type="ARBA" id="ARBA00022795"/>
    </source>
</evidence>
<organism evidence="13 14">
    <name type="scientific">Vulcaniibacterium thermophilum</name>
    <dbReference type="NCBI Taxonomy" id="1169913"/>
    <lineage>
        <taxon>Bacteria</taxon>
        <taxon>Pseudomonadati</taxon>
        <taxon>Pseudomonadota</taxon>
        <taxon>Gammaproteobacteria</taxon>
        <taxon>Lysobacterales</taxon>
        <taxon>Lysobacteraceae</taxon>
        <taxon>Vulcaniibacterium</taxon>
    </lineage>
</organism>
<evidence type="ECO:0000256" key="6">
    <source>
        <dbReference type="ARBA" id="ARBA00022500"/>
    </source>
</evidence>
<gene>
    <name evidence="13" type="primary">fliJ</name>
    <name evidence="13" type="ORF">GCM10007167_19600</name>
</gene>
<evidence type="ECO:0000256" key="10">
    <source>
        <dbReference type="ARBA" id="ARBA00023225"/>
    </source>
</evidence>
<dbReference type="InterPro" id="IPR012823">
    <property type="entry name" value="Flagell_FliJ"/>
</dbReference>
<proteinExistence type="inferred from homology"/>
<keyword evidence="13" id="KW-0969">Cilium</keyword>
<feature type="coiled-coil region" evidence="11">
    <location>
        <begin position="10"/>
        <end position="41"/>
    </location>
</feature>
<evidence type="ECO:0000256" key="3">
    <source>
        <dbReference type="ARBA" id="ARBA00020392"/>
    </source>
</evidence>
<dbReference type="InterPro" id="IPR053716">
    <property type="entry name" value="Flag_assembly_chemotaxis_eff"/>
</dbReference>